<proteinExistence type="predicted"/>
<evidence type="ECO:0000313" key="2">
    <source>
        <dbReference type="EMBL" id="SNR54898.1"/>
    </source>
</evidence>
<keyword evidence="1" id="KW-0812">Transmembrane</keyword>
<gene>
    <name evidence="2" type="ORF">SAMN06272737_11228</name>
</gene>
<accession>A0A238X8F9</accession>
<dbReference type="AlphaFoldDB" id="A0A238X8F9"/>
<name>A0A238X8F9_9ACTN</name>
<dbReference type="Proteomes" id="UP000198403">
    <property type="component" value="Unassembled WGS sequence"/>
</dbReference>
<protein>
    <submittedName>
        <fullName evidence="2">Uncharacterized protein</fullName>
    </submittedName>
</protein>
<reference evidence="2 3" key="1">
    <citation type="submission" date="2017-06" db="EMBL/GenBank/DDBJ databases">
        <authorList>
            <person name="Kim H.J."/>
            <person name="Triplett B.A."/>
        </authorList>
    </citation>
    <scope>NUCLEOTIDE SEQUENCE [LARGE SCALE GENOMIC DNA]</scope>
    <source>
        <strain evidence="2 3">DSM 44272</strain>
    </source>
</reference>
<keyword evidence="1" id="KW-1133">Transmembrane helix</keyword>
<evidence type="ECO:0000256" key="1">
    <source>
        <dbReference type="SAM" id="Phobius"/>
    </source>
</evidence>
<keyword evidence="3" id="KW-1185">Reference proteome</keyword>
<keyword evidence="1" id="KW-0472">Membrane</keyword>
<sequence>MLRLLGLLLVIWLAFTVIGAVVEGLFWLAVVGLIFFVGTAALGWNKRDHKSLPRGR</sequence>
<feature type="transmembrane region" description="Helical" evidence="1">
    <location>
        <begin position="26"/>
        <end position="44"/>
    </location>
</feature>
<dbReference type="EMBL" id="FZNO01000012">
    <property type="protein sequence ID" value="SNR54898.1"/>
    <property type="molecule type" value="Genomic_DNA"/>
</dbReference>
<dbReference type="RefSeq" id="WP_176445530.1">
    <property type="nucleotide sequence ID" value="NZ_FZNO01000012.1"/>
</dbReference>
<evidence type="ECO:0000313" key="3">
    <source>
        <dbReference type="Proteomes" id="UP000198403"/>
    </source>
</evidence>
<organism evidence="2 3">
    <name type="scientific">Blastococcus mobilis</name>
    <dbReference type="NCBI Taxonomy" id="1938746"/>
    <lineage>
        <taxon>Bacteria</taxon>
        <taxon>Bacillati</taxon>
        <taxon>Actinomycetota</taxon>
        <taxon>Actinomycetes</taxon>
        <taxon>Geodermatophilales</taxon>
        <taxon>Geodermatophilaceae</taxon>
        <taxon>Blastococcus</taxon>
    </lineage>
</organism>